<dbReference type="PANTHER" id="PTHR34853:SF5">
    <property type="entry name" value="LIP-DOMAIN-CONTAINING PROTEIN-RELATED"/>
    <property type="match status" value="1"/>
</dbReference>
<evidence type="ECO:0000256" key="1">
    <source>
        <dbReference type="ARBA" id="ARBA00022801"/>
    </source>
</evidence>
<dbReference type="OrthoDB" id="2373480at2759"/>
<organism evidence="3 4">
    <name type="scientific">Mollisia scopiformis</name>
    <name type="common">Conifer needle endophyte fungus</name>
    <name type="synonym">Phialocephala scopiformis</name>
    <dbReference type="NCBI Taxonomy" id="149040"/>
    <lineage>
        <taxon>Eukaryota</taxon>
        <taxon>Fungi</taxon>
        <taxon>Dikarya</taxon>
        <taxon>Ascomycota</taxon>
        <taxon>Pezizomycotina</taxon>
        <taxon>Leotiomycetes</taxon>
        <taxon>Helotiales</taxon>
        <taxon>Mollisiaceae</taxon>
        <taxon>Mollisia</taxon>
    </lineage>
</organism>
<dbReference type="GO" id="GO:0004806">
    <property type="term" value="F:triacylglycerol lipase activity"/>
    <property type="evidence" value="ECO:0007669"/>
    <property type="project" value="UniProtKB-UniRule"/>
</dbReference>
<dbReference type="InterPro" id="IPR029058">
    <property type="entry name" value="AB_hydrolase_fold"/>
</dbReference>
<dbReference type="AlphaFoldDB" id="A0A194XE49"/>
<keyword evidence="1" id="KW-0378">Hydrolase</keyword>
<dbReference type="PIRSF" id="PIRSF029171">
    <property type="entry name" value="Esterase_LipA"/>
    <property type="match status" value="1"/>
</dbReference>
<dbReference type="InterPro" id="IPR005152">
    <property type="entry name" value="Lipase_secreted"/>
</dbReference>
<dbReference type="Gene3D" id="3.40.50.1820">
    <property type="entry name" value="alpha/beta hydrolase"/>
    <property type="match status" value="1"/>
</dbReference>
<sequence>MSRHFLLLSSFLFTLASALYTPAVHSRDITYSTAPIPPSKDPWYTAPPNFEDAAPGTILRLRVAPGNIPSVIANCSQAYHLLYRTTNALYQPSWAMTTLYVPLSASNSSSTASALLSYQIPYNSADVDASPSYAFSAGSQTGDLPNALGRGWYVNFPDFEGPLAAFGAGIQEGHAVLDSVRAVLSSGFGLSPDTRYAMWGYSGGSVASTWAAELQGQYAPELNFSGMAIGGIVPNFTTTLGLLSGTVYAGLLPSALLGITAEFPESREYLLSKLKTNGAYNATGFLESLELSFEEGFIFYQYQDIFNYFVDGPATVQSPLIQDLLNIQAQQGYHGIPQMPVYVYKAIHDELSPVSVADALVERYCGVGVNILYERNTVGSHLDEDYNGDARAFAWLASVLDGTYAQQYSVRGCTIENVTVGVWNATAI</sequence>
<proteinExistence type="inferred from homology"/>
<protein>
    <submittedName>
        <fullName evidence="3">Lipase</fullName>
    </submittedName>
</protein>
<dbReference type="Pfam" id="PF03583">
    <property type="entry name" value="LIP"/>
    <property type="match status" value="1"/>
</dbReference>
<keyword evidence="4" id="KW-1185">Reference proteome</keyword>
<dbReference type="Proteomes" id="UP000070700">
    <property type="component" value="Unassembled WGS sequence"/>
</dbReference>
<reference evidence="3 4" key="1">
    <citation type="submission" date="2015-10" db="EMBL/GenBank/DDBJ databases">
        <title>Full genome of DAOMC 229536 Phialocephala scopiformis, a fungal endophyte of spruce producing the potent anti-insectan compound rugulosin.</title>
        <authorList>
            <consortium name="DOE Joint Genome Institute"/>
            <person name="Walker A.K."/>
            <person name="Frasz S.L."/>
            <person name="Seifert K.A."/>
            <person name="Miller J.D."/>
            <person name="Mondo S.J."/>
            <person name="Labutti K."/>
            <person name="Lipzen A."/>
            <person name="Dockter R."/>
            <person name="Kennedy M."/>
            <person name="Grigoriev I.V."/>
            <person name="Spatafora J.W."/>
        </authorList>
    </citation>
    <scope>NUCLEOTIDE SEQUENCE [LARGE SCALE GENOMIC DNA]</scope>
    <source>
        <strain evidence="3 4">CBS 120377</strain>
    </source>
</reference>
<dbReference type="PANTHER" id="PTHR34853">
    <property type="match status" value="1"/>
</dbReference>
<dbReference type="Gene3D" id="1.10.260.130">
    <property type="match status" value="1"/>
</dbReference>
<dbReference type="GO" id="GO:0016042">
    <property type="term" value="P:lipid catabolic process"/>
    <property type="evidence" value="ECO:0007669"/>
    <property type="project" value="UniProtKB-UniRule"/>
</dbReference>
<feature type="signal peptide" evidence="2">
    <location>
        <begin position="1"/>
        <end position="18"/>
    </location>
</feature>
<name>A0A194XE49_MOLSC</name>
<dbReference type="KEGG" id="psco:LY89DRAFT_642760"/>
<evidence type="ECO:0000313" key="3">
    <source>
        <dbReference type="EMBL" id="KUJ18453.1"/>
    </source>
</evidence>
<dbReference type="EMBL" id="KQ947412">
    <property type="protein sequence ID" value="KUJ18453.1"/>
    <property type="molecule type" value="Genomic_DNA"/>
</dbReference>
<gene>
    <name evidence="3" type="ORF">LY89DRAFT_642760</name>
</gene>
<dbReference type="SUPFAM" id="SSF53474">
    <property type="entry name" value="alpha/beta-Hydrolases"/>
    <property type="match status" value="1"/>
</dbReference>
<dbReference type="InParanoid" id="A0A194XE49"/>
<feature type="chain" id="PRO_5013437093" evidence="2">
    <location>
        <begin position="19"/>
        <end position="428"/>
    </location>
</feature>
<accession>A0A194XE49</accession>
<evidence type="ECO:0000313" key="4">
    <source>
        <dbReference type="Proteomes" id="UP000070700"/>
    </source>
</evidence>
<dbReference type="GeneID" id="28821493"/>
<comment type="similarity">
    <text evidence="2">Belongs to the AB hydrolase superfamily. Lipase family.</text>
</comment>
<evidence type="ECO:0000256" key="2">
    <source>
        <dbReference type="PIRNR" id="PIRNR029171"/>
    </source>
</evidence>
<dbReference type="RefSeq" id="XP_018072808.1">
    <property type="nucleotide sequence ID" value="XM_018211767.1"/>
</dbReference>
<keyword evidence="2" id="KW-0732">Signal</keyword>